<dbReference type="EMBL" id="CAIX01000126">
    <property type="protein sequence ID" value="CCI46426.1"/>
    <property type="molecule type" value="Genomic_DNA"/>
</dbReference>
<reference evidence="3 4" key="1">
    <citation type="submission" date="2012-05" db="EMBL/GenBank/DDBJ databases">
        <title>Recombination and specialization in a pathogen metapopulation.</title>
        <authorList>
            <person name="Gardiner A."/>
            <person name="Kemen E."/>
            <person name="Schultz-Larsen T."/>
            <person name="MacLean D."/>
            <person name="Van Oosterhout C."/>
            <person name="Jones J.D.G."/>
        </authorList>
    </citation>
    <scope>NUCLEOTIDE SEQUENCE [LARGE SCALE GENOMIC DNA]</scope>
    <source>
        <strain evidence="3 4">Ac Nc2</strain>
    </source>
</reference>
<accession>A0A024GIB6</accession>
<dbReference type="SUPFAM" id="SSF52540">
    <property type="entry name" value="P-loop containing nucleoside triphosphate hydrolases"/>
    <property type="match status" value="1"/>
</dbReference>
<dbReference type="AlphaFoldDB" id="A0A024GIB6"/>
<dbReference type="GO" id="GO:0003682">
    <property type="term" value="F:chromatin binding"/>
    <property type="evidence" value="ECO:0007669"/>
    <property type="project" value="TreeGrafter"/>
</dbReference>
<evidence type="ECO:0000313" key="3">
    <source>
        <dbReference type="EMBL" id="CCI46426.1"/>
    </source>
</evidence>
<evidence type="ECO:0000256" key="2">
    <source>
        <dbReference type="SAM" id="MobiDB-lite"/>
    </source>
</evidence>
<evidence type="ECO:0000256" key="1">
    <source>
        <dbReference type="ARBA" id="ARBA00023242"/>
    </source>
</evidence>
<protein>
    <submittedName>
        <fullName evidence="3">Uncharacterized protein</fullName>
    </submittedName>
</protein>
<dbReference type="GO" id="GO:0005634">
    <property type="term" value="C:nucleus"/>
    <property type="evidence" value="ECO:0007669"/>
    <property type="project" value="TreeGrafter"/>
</dbReference>
<dbReference type="STRING" id="65357.A0A024GIB6"/>
<keyword evidence="1" id="KW-0539">Nucleus</keyword>
<sequence>MVYIKTREQLHLPFPRAVDDIQTIVADFEEFESTDWRLLVVSKAHRSKSAGSYVLKQMRVLHCNHKLLLTDTASNNMQDSWALVNIFGVCQTLQKSMAPYVLCHVEEDVEQSISPGRSIDSIEHESRQCWNQLSKRLQISYGSEMFERASQNIVVEHAVFGSGVFHDGVQANHKRSSNSLSDIETILRENALVCKTDADHRIQKSLTYIAVDWSSLVADTSTGELSVDGPNFREKVLPGGTSVEMLSLQLKDGSAYATNESNAKFLGKLVSPHWTRPRDSRAASNQYKVEQTFLATAIDDSGNISLTFGEIAWTLVPDVENTGNRVDGRMKASKSSKMKTDDIEASRATPMQIIPD</sequence>
<keyword evidence="4" id="KW-1185">Reference proteome</keyword>
<dbReference type="InterPro" id="IPR038718">
    <property type="entry name" value="SNF2-like_sf"/>
</dbReference>
<dbReference type="PANTHER" id="PTHR45623:SF11">
    <property type="entry name" value="KISMET, ISOFORM C"/>
    <property type="match status" value="1"/>
</dbReference>
<name>A0A024GIB6_9STRA</name>
<dbReference type="GO" id="GO:0016887">
    <property type="term" value="F:ATP hydrolysis activity"/>
    <property type="evidence" value="ECO:0007669"/>
    <property type="project" value="TreeGrafter"/>
</dbReference>
<proteinExistence type="predicted"/>
<dbReference type="GO" id="GO:0042393">
    <property type="term" value="F:histone binding"/>
    <property type="evidence" value="ECO:0007669"/>
    <property type="project" value="TreeGrafter"/>
</dbReference>
<evidence type="ECO:0000313" key="4">
    <source>
        <dbReference type="Proteomes" id="UP000053237"/>
    </source>
</evidence>
<dbReference type="Proteomes" id="UP000053237">
    <property type="component" value="Unassembled WGS sequence"/>
</dbReference>
<dbReference type="GO" id="GO:0140658">
    <property type="term" value="F:ATP-dependent chromatin remodeler activity"/>
    <property type="evidence" value="ECO:0007669"/>
    <property type="project" value="TreeGrafter"/>
</dbReference>
<dbReference type="PANTHER" id="PTHR45623">
    <property type="entry name" value="CHROMODOMAIN-HELICASE-DNA-BINDING PROTEIN 3-RELATED-RELATED"/>
    <property type="match status" value="1"/>
</dbReference>
<dbReference type="Gene3D" id="3.40.50.10810">
    <property type="entry name" value="Tandem AAA-ATPase domain"/>
    <property type="match status" value="1"/>
</dbReference>
<feature type="region of interest" description="Disordered" evidence="2">
    <location>
        <begin position="322"/>
        <end position="356"/>
    </location>
</feature>
<gene>
    <name evidence="3" type="ORF">BN9_073550</name>
</gene>
<dbReference type="InterPro" id="IPR027417">
    <property type="entry name" value="P-loop_NTPase"/>
</dbReference>
<dbReference type="GO" id="GO:0003677">
    <property type="term" value="F:DNA binding"/>
    <property type="evidence" value="ECO:0007669"/>
    <property type="project" value="TreeGrafter"/>
</dbReference>
<comment type="caution">
    <text evidence="3">The sequence shown here is derived from an EMBL/GenBank/DDBJ whole genome shotgun (WGS) entry which is preliminary data.</text>
</comment>
<organism evidence="3 4">
    <name type="scientific">Albugo candida</name>
    <dbReference type="NCBI Taxonomy" id="65357"/>
    <lineage>
        <taxon>Eukaryota</taxon>
        <taxon>Sar</taxon>
        <taxon>Stramenopiles</taxon>
        <taxon>Oomycota</taxon>
        <taxon>Peronosporomycetes</taxon>
        <taxon>Albuginales</taxon>
        <taxon>Albuginaceae</taxon>
        <taxon>Albugo</taxon>
    </lineage>
</organism>
<dbReference type="GO" id="GO:0000785">
    <property type="term" value="C:chromatin"/>
    <property type="evidence" value="ECO:0007669"/>
    <property type="project" value="TreeGrafter"/>
</dbReference>
<dbReference type="InParanoid" id="A0A024GIB6"/>